<dbReference type="AlphaFoldDB" id="A0A5D3WH88"/>
<reference evidence="2 3" key="1">
    <citation type="submission" date="2019-07" db="EMBL/GenBank/DDBJ databases">
        <title>Genomic Encyclopedia of Type Strains, Phase IV (KMG-IV): sequencing the most valuable type-strain genomes for metagenomic binning, comparative biology and taxonomic classification.</title>
        <authorList>
            <person name="Goeker M."/>
        </authorList>
    </citation>
    <scope>NUCLEOTIDE SEQUENCE [LARGE SCALE GENOMIC DNA]</scope>
    <source>
        <strain evidence="2 3">SS015</strain>
    </source>
</reference>
<accession>A0A5D3WH88</accession>
<keyword evidence="1" id="KW-1133">Transmembrane helix</keyword>
<evidence type="ECO:0000256" key="1">
    <source>
        <dbReference type="SAM" id="Phobius"/>
    </source>
</evidence>
<name>A0A5D3WH88_9BACT</name>
<keyword evidence="1" id="KW-0472">Membrane</keyword>
<comment type="caution">
    <text evidence="2">The sequence shown here is derived from an EMBL/GenBank/DDBJ whole genome shotgun (WGS) entry which is preliminary data.</text>
</comment>
<keyword evidence="3" id="KW-1185">Reference proteome</keyword>
<evidence type="ECO:0000313" key="3">
    <source>
        <dbReference type="Proteomes" id="UP000324159"/>
    </source>
</evidence>
<evidence type="ECO:0000313" key="2">
    <source>
        <dbReference type="EMBL" id="TYO97143.1"/>
    </source>
</evidence>
<organism evidence="2 3">
    <name type="scientific">Geothermobacter ehrlichii</name>
    <dbReference type="NCBI Taxonomy" id="213224"/>
    <lineage>
        <taxon>Bacteria</taxon>
        <taxon>Pseudomonadati</taxon>
        <taxon>Thermodesulfobacteriota</taxon>
        <taxon>Desulfuromonadia</taxon>
        <taxon>Desulfuromonadales</taxon>
        <taxon>Geothermobacteraceae</taxon>
        <taxon>Geothermobacter</taxon>
    </lineage>
</organism>
<dbReference type="EMBL" id="VNIB01000011">
    <property type="protein sequence ID" value="TYO97143.1"/>
    <property type="molecule type" value="Genomic_DNA"/>
</dbReference>
<proteinExistence type="predicted"/>
<feature type="transmembrane region" description="Helical" evidence="1">
    <location>
        <begin position="13"/>
        <end position="34"/>
    </location>
</feature>
<protein>
    <submittedName>
        <fullName evidence="2">Uncharacterized protein</fullName>
    </submittedName>
</protein>
<dbReference type="Proteomes" id="UP000324159">
    <property type="component" value="Unassembled WGS sequence"/>
</dbReference>
<keyword evidence="1" id="KW-0812">Transmembrane</keyword>
<gene>
    <name evidence="2" type="ORF">EDC39_11173</name>
</gene>
<sequence length="36" mass="4273">MAQFPKNSNFFDYLLYALAGSVFLVMSYSFILWLQF</sequence>